<dbReference type="Proteomes" id="UP000827976">
    <property type="component" value="Chromosome 19"/>
</dbReference>
<dbReference type="EMBL" id="CM037029">
    <property type="protein sequence ID" value="KAH7654814.1"/>
    <property type="molecule type" value="Genomic_DNA"/>
</dbReference>
<proteinExistence type="predicted"/>
<sequence length="557" mass="61633">MPDRDCVSFTTIIMGLAQSGRPGQALILFRDMVVDGVVPNEVTLASVISACANLRAFLEGRIVHGVAKKCGLDAFVLVSTNLVHLYATCSELDEARAIFQGTLTRNAVTWNAMLNGYAKAGRADDARELFDEMPERDLVSWSTMIDGYLRADQLKEALFAFCEMRQDLYVSPNEVMLVNLVSGCGQVAALREGQQLHAMIVKTGLDCHAFLQSTVIHFYMDCQQIELACLQFNLGNKENISSWNALMAGFVRNGMIDSARRLFDEMTERDVVSWSTLITGYVHHGRSSHALDLFDEMGMAGVEPNEITLLGVLSAVASSGTLEQGEWIHNYIHVSSIPLTDNLTAGLIDMYAKHGSIENAMQVFDLVRHHTKSVSPWNAVICGLAMHGHESMSLQVFNDLLKTRIKPNSITFIGVLTACCHAGLVMEGRRHFESMKSKYGIEPNIKHYGCMVDLLGRAGCLEETEQVIESMPMEADVVIWGSLLAACRIHGDVKIGERAAERLARLDGKHGAGRVLLSNIYANAGRWADVFLVRRAMQRSRFNREPGCSELHSFIDR</sequence>
<name>A0ACB7U398_DIOAL</name>
<keyword evidence="2" id="KW-1185">Reference proteome</keyword>
<evidence type="ECO:0000313" key="1">
    <source>
        <dbReference type="EMBL" id="KAH7654814.1"/>
    </source>
</evidence>
<organism evidence="1 2">
    <name type="scientific">Dioscorea alata</name>
    <name type="common">Purple yam</name>
    <dbReference type="NCBI Taxonomy" id="55571"/>
    <lineage>
        <taxon>Eukaryota</taxon>
        <taxon>Viridiplantae</taxon>
        <taxon>Streptophyta</taxon>
        <taxon>Embryophyta</taxon>
        <taxon>Tracheophyta</taxon>
        <taxon>Spermatophyta</taxon>
        <taxon>Magnoliopsida</taxon>
        <taxon>Liliopsida</taxon>
        <taxon>Dioscoreales</taxon>
        <taxon>Dioscoreaceae</taxon>
        <taxon>Dioscorea</taxon>
    </lineage>
</organism>
<comment type="caution">
    <text evidence="1">The sequence shown here is derived from an EMBL/GenBank/DDBJ whole genome shotgun (WGS) entry which is preliminary data.</text>
</comment>
<reference evidence="2" key="1">
    <citation type="journal article" date="2022" name="Nat. Commun.">
        <title>Chromosome evolution and the genetic basis of agronomically important traits in greater yam.</title>
        <authorList>
            <person name="Bredeson J.V."/>
            <person name="Lyons J.B."/>
            <person name="Oniyinde I.O."/>
            <person name="Okereke N.R."/>
            <person name="Kolade O."/>
            <person name="Nnabue I."/>
            <person name="Nwadili C.O."/>
            <person name="Hribova E."/>
            <person name="Parker M."/>
            <person name="Nwogha J."/>
            <person name="Shu S."/>
            <person name="Carlson J."/>
            <person name="Kariba R."/>
            <person name="Muthemba S."/>
            <person name="Knop K."/>
            <person name="Barton G.J."/>
            <person name="Sherwood A.V."/>
            <person name="Lopez-Montes A."/>
            <person name="Asiedu R."/>
            <person name="Jamnadass R."/>
            <person name="Muchugi A."/>
            <person name="Goodstein D."/>
            <person name="Egesi C.N."/>
            <person name="Featherston J."/>
            <person name="Asfaw A."/>
            <person name="Simpson G.G."/>
            <person name="Dolezel J."/>
            <person name="Hendre P.S."/>
            <person name="Van Deynze A."/>
            <person name="Kumar P.L."/>
            <person name="Obidiegwu J.E."/>
            <person name="Bhattacharjee R."/>
            <person name="Rokhsar D.S."/>
        </authorList>
    </citation>
    <scope>NUCLEOTIDE SEQUENCE [LARGE SCALE GENOMIC DNA]</scope>
    <source>
        <strain evidence="2">cv. TDa95/00328</strain>
    </source>
</reference>
<accession>A0ACB7U398</accession>
<gene>
    <name evidence="1" type="ORF">IHE45_19G164600</name>
</gene>
<evidence type="ECO:0000313" key="2">
    <source>
        <dbReference type="Proteomes" id="UP000827976"/>
    </source>
</evidence>
<protein>
    <submittedName>
        <fullName evidence="1">TPR-like protein</fullName>
    </submittedName>
</protein>